<gene>
    <name evidence="1" type="ORF">GCM10009717_15890</name>
</gene>
<dbReference type="EMBL" id="BAAAMK010000002">
    <property type="protein sequence ID" value="GAA1950559.1"/>
    <property type="molecule type" value="Genomic_DNA"/>
</dbReference>
<reference evidence="1 2" key="1">
    <citation type="journal article" date="2019" name="Int. J. Syst. Evol. Microbiol.">
        <title>The Global Catalogue of Microorganisms (GCM) 10K type strain sequencing project: providing services to taxonomists for standard genome sequencing and annotation.</title>
        <authorList>
            <consortium name="The Broad Institute Genomics Platform"/>
            <consortium name="The Broad Institute Genome Sequencing Center for Infectious Disease"/>
            <person name="Wu L."/>
            <person name="Ma J."/>
        </authorList>
    </citation>
    <scope>NUCLEOTIDE SEQUENCE [LARGE SCALE GENOMIC DNA]</scope>
    <source>
        <strain evidence="1 2">JCM 13584</strain>
    </source>
</reference>
<sequence length="115" mass="12457">MPRSRRLSALVRAAVEAAALPPSVDRLDEATRDRLETFAKREGLSLTAALAVVRSAQSAARTELRSDARVERAVETVLDRRRRGIVGLDSPADSSASAAFNEITMRRADKRPASA</sequence>
<organism evidence="1 2">
    <name type="scientific">Agromyces allii</name>
    <dbReference type="NCBI Taxonomy" id="393607"/>
    <lineage>
        <taxon>Bacteria</taxon>
        <taxon>Bacillati</taxon>
        <taxon>Actinomycetota</taxon>
        <taxon>Actinomycetes</taxon>
        <taxon>Micrococcales</taxon>
        <taxon>Microbacteriaceae</taxon>
        <taxon>Agromyces</taxon>
    </lineage>
</organism>
<comment type="caution">
    <text evidence="1">The sequence shown here is derived from an EMBL/GenBank/DDBJ whole genome shotgun (WGS) entry which is preliminary data.</text>
</comment>
<protein>
    <recommendedName>
        <fullName evidence="3">Ribbon-helix-helix protein CopG domain-containing protein</fullName>
    </recommendedName>
</protein>
<dbReference type="Proteomes" id="UP001499954">
    <property type="component" value="Unassembled WGS sequence"/>
</dbReference>
<accession>A0ABN2QE47</accession>
<evidence type="ECO:0000313" key="1">
    <source>
        <dbReference type="EMBL" id="GAA1950559.1"/>
    </source>
</evidence>
<dbReference type="RefSeq" id="WP_157413635.1">
    <property type="nucleotide sequence ID" value="NZ_BAAAMK010000002.1"/>
</dbReference>
<evidence type="ECO:0000313" key="2">
    <source>
        <dbReference type="Proteomes" id="UP001499954"/>
    </source>
</evidence>
<proteinExistence type="predicted"/>
<name>A0ABN2QE47_9MICO</name>
<evidence type="ECO:0008006" key="3">
    <source>
        <dbReference type="Google" id="ProtNLM"/>
    </source>
</evidence>
<keyword evidence="2" id="KW-1185">Reference proteome</keyword>